<reference evidence="1" key="1">
    <citation type="submission" date="2012-03" db="EMBL/GenBank/DDBJ databases">
        <title>Functional metagenomics reveals considerable lignocellulase gene clusters in the gut microbiome of a wood-feeding higher termite.</title>
        <authorList>
            <person name="Liu N."/>
        </authorList>
    </citation>
    <scope>NUCLEOTIDE SEQUENCE</scope>
</reference>
<protein>
    <submittedName>
        <fullName evidence="1">Uncharacterized protein</fullName>
    </submittedName>
</protein>
<dbReference type="EMBL" id="JQ844170">
    <property type="protein sequence ID" value="AGS51765.1"/>
    <property type="molecule type" value="Genomic_DNA"/>
</dbReference>
<sequence>MGAIEEVIDLTKAIKSCPCDKDKAMCQKCFRNCAGLALAYLENGDLESASFVFSKSFFRVFFKK</sequence>
<name>A0A806JY54_9BACT</name>
<proteinExistence type="predicted"/>
<organism evidence="1">
    <name type="scientific">uncultured bacterium contig00046</name>
    <dbReference type="NCBI Taxonomy" id="1181532"/>
    <lineage>
        <taxon>Bacteria</taxon>
        <taxon>environmental samples</taxon>
    </lineage>
</organism>
<dbReference type="AlphaFoldDB" id="A0A806JY54"/>
<accession>A0A806JY54</accession>
<evidence type="ECO:0000313" key="1">
    <source>
        <dbReference type="EMBL" id="AGS51765.1"/>
    </source>
</evidence>